<feature type="signal peptide" evidence="1">
    <location>
        <begin position="1"/>
        <end position="22"/>
    </location>
</feature>
<feature type="domain" description="DUF4142" evidence="2">
    <location>
        <begin position="50"/>
        <end position="185"/>
    </location>
</feature>
<proteinExistence type="predicted"/>
<feature type="chain" id="PRO_5045176937" evidence="1">
    <location>
        <begin position="23"/>
        <end position="193"/>
    </location>
</feature>
<comment type="caution">
    <text evidence="3">The sequence shown here is derived from an EMBL/GenBank/DDBJ whole genome shotgun (WGS) entry which is preliminary data.</text>
</comment>
<protein>
    <submittedName>
        <fullName evidence="3">DUF4142 domain-containing protein</fullName>
    </submittedName>
</protein>
<evidence type="ECO:0000256" key="1">
    <source>
        <dbReference type="SAM" id="SignalP"/>
    </source>
</evidence>
<dbReference type="InterPro" id="IPR012347">
    <property type="entry name" value="Ferritin-like"/>
</dbReference>
<dbReference type="EMBL" id="JBBHJZ010000007">
    <property type="protein sequence ID" value="MEJ5979376.1"/>
    <property type="molecule type" value="Genomic_DNA"/>
</dbReference>
<dbReference type="PANTHER" id="PTHR38593">
    <property type="entry name" value="BLR2558 PROTEIN"/>
    <property type="match status" value="1"/>
</dbReference>
<keyword evidence="1" id="KW-0732">Signal</keyword>
<reference evidence="3 4" key="1">
    <citation type="submission" date="2024-03" db="EMBL/GenBank/DDBJ databases">
        <authorList>
            <person name="Jo J.-H."/>
        </authorList>
    </citation>
    <scope>NUCLEOTIDE SEQUENCE [LARGE SCALE GENOMIC DNA]</scope>
    <source>
        <strain evidence="3 4">PS1R-30</strain>
    </source>
</reference>
<dbReference type="Pfam" id="PF13628">
    <property type="entry name" value="DUF4142"/>
    <property type="match status" value="1"/>
</dbReference>
<gene>
    <name evidence="3" type="ORF">WG901_22170</name>
</gene>
<dbReference type="InterPro" id="IPR025419">
    <property type="entry name" value="DUF4142"/>
</dbReference>
<dbReference type="Proteomes" id="UP001361239">
    <property type="component" value="Unassembled WGS sequence"/>
</dbReference>
<name>A0ABU8S1Y2_9SPHN</name>
<accession>A0ABU8S1Y2</accession>
<evidence type="ECO:0000313" key="4">
    <source>
        <dbReference type="Proteomes" id="UP001361239"/>
    </source>
</evidence>
<evidence type="ECO:0000259" key="2">
    <source>
        <dbReference type="Pfam" id="PF13628"/>
    </source>
</evidence>
<sequence>MNRKITAMLGATMISMTTPAGAQMAMPAMPSSPAGIDAPGAPTLGLDGPAFLAAASDANHYQIAAARMSLTRAQRSDVKDYARRMIAESETAQQVLMASLTNDQRKIARPSTQLSADRNSMIEMLRKAPRSSFDNLYLTQSAQVQQASWATHKGYSQDGADQSLKQVAGNGVPMIEQQLRQGKALLPTALSAN</sequence>
<dbReference type="PANTHER" id="PTHR38593:SF1">
    <property type="entry name" value="BLR2558 PROTEIN"/>
    <property type="match status" value="1"/>
</dbReference>
<organism evidence="3 4">
    <name type="scientific">Novosphingobium anseongense</name>
    <dbReference type="NCBI Taxonomy" id="3133436"/>
    <lineage>
        <taxon>Bacteria</taxon>
        <taxon>Pseudomonadati</taxon>
        <taxon>Pseudomonadota</taxon>
        <taxon>Alphaproteobacteria</taxon>
        <taxon>Sphingomonadales</taxon>
        <taxon>Sphingomonadaceae</taxon>
        <taxon>Novosphingobium</taxon>
    </lineage>
</organism>
<keyword evidence="4" id="KW-1185">Reference proteome</keyword>
<evidence type="ECO:0000313" key="3">
    <source>
        <dbReference type="EMBL" id="MEJ5979376.1"/>
    </source>
</evidence>
<dbReference type="Gene3D" id="1.20.1260.10">
    <property type="match status" value="1"/>
</dbReference>
<dbReference type="RefSeq" id="WP_339589314.1">
    <property type="nucleotide sequence ID" value="NZ_JBBHJZ010000007.1"/>
</dbReference>